<keyword evidence="1" id="KW-1133">Transmembrane helix</keyword>
<proteinExistence type="predicted"/>
<dbReference type="PANTHER" id="PTHR28008">
    <property type="entry name" value="DOMAIN PROTEIN, PUTATIVE (AFU_ORTHOLOGUE AFUA_3G10980)-RELATED"/>
    <property type="match status" value="1"/>
</dbReference>
<keyword evidence="1" id="KW-0472">Membrane</keyword>
<keyword evidence="1" id="KW-0812">Transmembrane</keyword>
<accession>A0A484HLN0</accession>
<evidence type="ECO:0000256" key="1">
    <source>
        <dbReference type="SAM" id="Phobius"/>
    </source>
</evidence>
<dbReference type="Pfam" id="PF04892">
    <property type="entry name" value="VanZ"/>
    <property type="match status" value="1"/>
</dbReference>
<evidence type="ECO:0000313" key="3">
    <source>
        <dbReference type="EMBL" id="VEN75345.1"/>
    </source>
</evidence>
<feature type="transmembrane region" description="Helical" evidence="1">
    <location>
        <begin position="33"/>
        <end position="50"/>
    </location>
</feature>
<dbReference type="NCBIfam" id="NF037970">
    <property type="entry name" value="vanZ_1"/>
    <property type="match status" value="1"/>
</dbReference>
<feature type="transmembrane region" description="Helical" evidence="1">
    <location>
        <begin position="83"/>
        <end position="102"/>
    </location>
</feature>
<gene>
    <name evidence="3" type="ORF">EPICR_80036</name>
</gene>
<feature type="transmembrane region" description="Helical" evidence="1">
    <location>
        <begin position="57"/>
        <end position="77"/>
    </location>
</feature>
<dbReference type="AlphaFoldDB" id="A0A484HLN0"/>
<sequence>MTRVIYAAYLFLTLWASLVPASGEATMGDFDKLAHFATYAGMGILSCLAFHSRPARIFSLVFGAALGAALELAQGWVPGRSPSMMDAAANALGIIAGAGFYAKYGRFLKGVWPVS</sequence>
<dbReference type="InterPro" id="IPR006976">
    <property type="entry name" value="VanZ-like"/>
</dbReference>
<protein>
    <recommendedName>
        <fullName evidence="2">VanZ-like domain-containing protein</fullName>
    </recommendedName>
</protein>
<feature type="domain" description="VanZ-like" evidence="2">
    <location>
        <begin position="25"/>
        <end position="102"/>
    </location>
</feature>
<dbReference type="PANTHER" id="PTHR28008:SF1">
    <property type="entry name" value="DOMAIN PROTEIN, PUTATIVE (AFU_ORTHOLOGUE AFUA_3G10980)-RELATED"/>
    <property type="match status" value="1"/>
</dbReference>
<dbReference type="EMBL" id="CAACVI010000051">
    <property type="protein sequence ID" value="VEN75345.1"/>
    <property type="molecule type" value="Genomic_DNA"/>
</dbReference>
<reference evidence="3" key="1">
    <citation type="submission" date="2019-01" db="EMBL/GenBank/DDBJ databases">
        <authorList>
            <consortium name="Genoscope - CEA"/>
            <person name="William W."/>
        </authorList>
    </citation>
    <scope>NUCLEOTIDE SEQUENCE</scope>
    <source>
        <strain evidence="3">CR-1</strain>
    </source>
</reference>
<organism evidence="3">
    <name type="scientific">uncultured Desulfobacteraceae bacterium</name>
    <dbReference type="NCBI Taxonomy" id="218296"/>
    <lineage>
        <taxon>Bacteria</taxon>
        <taxon>Pseudomonadati</taxon>
        <taxon>Thermodesulfobacteriota</taxon>
        <taxon>Desulfobacteria</taxon>
        <taxon>Desulfobacterales</taxon>
        <taxon>Desulfobacteraceae</taxon>
        <taxon>environmental samples</taxon>
    </lineage>
</organism>
<evidence type="ECO:0000259" key="2">
    <source>
        <dbReference type="Pfam" id="PF04892"/>
    </source>
</evidence>
<name>A0A484HLN0_9BACT</name>